<reference evidence="10" key="1">
    <citation type="journal article" date="2008" name="PLoS ONE">
        <title>Survival in nuclear waste, extreme resistance, and potential applications gleaned from the genome sequence of Kineococcus radiotolerans SRS30216.</title>
        <authorList>
            <person name="Bagwell C.E."/>
            <person name="Bhat S."/>
            <person name="Hawkins G.M."/>
            <person name="Smith B.W."/>
            <person name="Biswas T."/>
            <person name="Hoover T.R."/>
            <person name="Saunders E."/>
            <person name="Han C.S."/>
            <person name="Tsodikov O.V."/>
            <person name="Shimkets L.J."/>
        </authorList>
    </citation>
    <scope>NUCLEOTIDE SEQUENCE [LARGE SCALE GENOMIC DNA]</scope>
    <source>
        <strain evidence="10">ATCC BAA-149 / DSM 14245 / SRS30216</strain>
    </source>
</reference>
<protein>
    <recommendedName>
        <fullName evidence="8">ABC3 transporter permease C-terminal domain-containing protein</fullName>
    </recommendedName>
</protein>
<keyword evidence="5 7" id="KW-0472">Membrane</keyword>
<dbReference type="PANTHER" id="PTHR30572:SF4">
    <property type="entry name" value="ABC TRANSPORTER PERMEASE YTRF"/>
    <property type="match status" value="1"/>
</dbReference>
<dbReference type="GO" id="GO:0005886">
    <property type="term" value="C:plasma membrane"/>
    <property type="evidence" value="ECO:0007669"/>
    <property type="project" value="UniProtKB-SubCell"/>
</dbReference>
<dbReference type="PANTHER" id="PTHR30572">
    <property type="entry name" value="MEMBRANE COMPONENT OF TRANSPORTER-RELATED"/>
    <property type="match status" value="1"/>
</dbReference>
<dbReference type="KEGG" id="kra:Krad_1964"/>
<accession>A6W9G1</accession>
<dbReference type="eggNOG" id="COG0577">
    <property type="taxonomic scope" value="Bacteria"/>
</dbReference>
<name>A6W9G1_KINRD</name>
<organism evidence="9 10">
    <name type="scientific">Kineococcus radiotolerans (strain ATCC BAA-149 / DSM 14245 / SRS30216)</name>
    <dbReference type="NCBI Taxonomy" id="266940"/>
    <lineage>
        <taxon>Bacteria</taxon>
        <taxon>Bacillati</taxon>
        <taxon>Actinomycetota</taxon>
        <taxon>Actinomycetes</taxon>
        <taxon>Kineosporiales</taxon>
        <taxon>Kineosporiaceae</taxon>
        <taxon>Kineococcus</taxon>
    </lineage>
</organism>
<proteinExistence type="inferred from homology"/>
<dbReference type="AlphaFoldDB" id="A6W9G1"/>
<keyword evidence="3 7" id="KW-0812">Transmembrane</keyword>
<dbReference type="Proteomes" id="UP000001116">
    <property type="component" value="Chromosome"/>
</dbReference>
<dbReference type="InterPro" id="IPR003838">
    <property type="entry name" value="ABC3_permease_C"/>
</dbReference>
<feature type="transmembrane region" description="Helical" evidence="7">
    <location>
        <begin position="237"/>
        <end position="258"/>
    </location>
</feature>
<dbReference type="OrthoDB" id="3223244at2"/>
<keyword evidence="4 7" id="KW-1133">Transmembrane helix</keyword>
<dbReference type="EMBL" id="CP000750">
    <property type="protein sequence ID" value="ABS03450.1"/>
    <property type="molecule type" value="Genomic_DNA"/>
</dbReference>
<keyword evidence="2" id="KW-1003">Cell membrane</keyword>
<dbReference type="STRING" id="266940.Krad_1964"/>
<feature type="transmembrane region" description="Helical" evidence="7">
    <location>
        <begin position="603"/>
        <end position="628"/>
    </location>
</feature>
<feature type="transmembrane region" description="Helical" evidence="7">
    <location>
        <begin position="558"/>
        <end position="591"/>
    </location>
</feature>
<keyword evidence="10" id="KW-1185">Reference proteome</keyword>
<dbReference type="RefSeq" id="WP_011981411.1">
    <property type="nucleotide sequence ID" value="NC_009664.2"/>
</dbReference>
<evidence type="ECO:0000256" key="4">
    <source>
        <dbReference type="ARBA" id="ARBA00022989"/>
    </source>
</evidence>
<feature type="transmembrane region" description="Helical" evidence="7">
    <location>
        <begin position="210"/>
        <end position="231"/>
    </location>
</feature>
<evidence type="ECO:0000259" key="8">
    <source>
        <dbReference type="Pfam" id="PF02687"/>
    </source>
</evidence>
<feature type="transmembrane region" description="Helical" evidence="7">
    <location>
        <begin position="514"/>
        <end position="537"/>
    </location>
</feature>
<evidence type="ECO:0000256" key="1">
    <source>
        <dbReference type="ARBA" id="ARBA00004651"/>
    </source>
</evidence>
<feature type="transmembrane region" description="Helical" evidence="7">
    <location>
        <begin position="69"/>
        <end position="91"/>
    </location>
</feature>
<evidence type="ECO:0000256" key="3">
    <source>
        <dbReference type="ARBA" id="ARBA00022692"/>
    </source>
</evidence>
<evidence type="ECO:0000256" key="7">
    <source>
        <dbReference type="SAM" id="Phobius"/>
    </source>
</evidence>
<gene>
    <name evidence="9" type="ordered locus">Krad_1964</name>
</gene>
<dbReference type="HOGENOM" id="CLU_012341_2_1_11"/>
<feature type="transmembrane region" description="Helical" evidence="7">
    <location>
        <begin position="159"/>
        <end position="183"/>
    </location>
</feature>
<evidence type="ECO:0000256" key="6">
    <source>
        <dbReference type="ARBA" id="ARBA00038076"/>
    </source>
</evidence>
<sequence length="643" mass="64255">MLRLSWSGLLERWSAFAGAVLTVCLGVALVQSSLLLLLTSATADASAGATPVQAMSFDEARIVAVTVEAVTLALAAFLAVFVIASTFAFTVDQRRQELALLRLVGAGRRHVMRLLLGEAVLLGVAGSLAGSAVGVGLVRVQQALMVRLGLLPGDFSVQWRVWVLPASIALGTALALAGVFLAARRAARVRPLEALRAGEEPAGVMTRGRWITGAVLGAGALALAALSPLGGPAGGRAMAVCVSLCAALALATFAPLAVPGLARLLPARAGTLGDLARANLRDEVRRSASTAAPLIVLVGLLLGQTGAAWSYTAAAQRELRQDTVAQVVVESTLPAAGAGPAAAFTGVSGVATTSTEVELPAAVTTGTGEMAFTEISRVLVVDPAAYERLHAGSGPLAALRGRALAAGPGALGTPVGSEVGVRVGETDLGRLPVVAGVPQTVGGGPALLLPEGLLPADVLAGSPARTFVQLQPGADPHQVAAALAAAAGPGAAVSVVDDWLQGSARAAASTDTSILVVVMGLGALYALIGVVNSGVVATSARRREFATARASGLTRRQVVGSALLETWTVTGAGVLLGVVAAAGTLAAVLITTAAATGSPSLDLPWVLVGSLVAGAFVVTGATSAWTAWSATRAAPVSLLRARE</sequence>
<evidence type="ECO:0000256" key="5">
    <source>
        <dbReference type="ARBA" id="ARBA00023136"/>
    </source>
</evidence>
<dbReference type="Pfam" id="PF02687">
    <property type="entry name" value="FtsX"/>
    <property type="match status" value="2"/>
</dbReference>
<comment type="similarity">
    <text evidence="6">Belongs to the ABC-4 integral membrane protein family.</text>
</comment>
<dbReference type="GO" id="GO:0022857">
    <property type="term" value="F:transmembrane transporter activity"/>
    <property type="evidence" value="ECO:0007669"/>
    <property type="project" value="TreeGrafter"/>
</dbReference>
<dbReference type="InterPro" id="IPR050250">
    <property type="entry name" value="Macrolide_Exporter_MacB"/>
</dbReference>
<feature type="domain" description="ABC3 transporter permease C-terminal" evidence="8">
    <location>
        <begin position="71"/>
        <end position="189"/>
    </location>
</feature>
<evidence type="ECO:0000313" key="9">
    <source>
        <dbReference type="EMBL" id="ABS03450.1"/>
    </source>
</evidence>
<feature type="transmembrane region" description="Helical" evidence="7">
    <location>
        <begin position="112"/>
        <end position="139"/>
    </location>
</feature>
<evidence type="ECO:0000313" key="10">
    <source>
        <dbReference type="Proteomes" id="UP000001116"/>
    </source>
</evidence>
<feature type="domain" description="ABC3 transporter permease C-terminal" evidence="8">
    <location>
        <begin position="517"/>
        <end position="633"/>
    </location>
</feature>
<feature type="transmembrane region" description="Helical" evidence="7">
    <location>
        <begin position="291"/>
        <end position="311"/>
    </location>
</feature>
<comment type="subcellular location">
    <subcellularLocation>
        <location evidence="1">Cell membrane</location>
        <topology evidence="1">Multi-pass membrane protein</topology>
    </subcellularLocation>
</comment>
<evidence type="ECO:0000256" key="2">
    <source>
        <dbReference type="ARBA" id="ARBA00022475"/>
    </source>
</evidence>